<keyword evidence="2" id="KW-1185">Reference proteome</keyword>
<sequence length="113" mass="12845">MSLLSELNSLISGIGIPVETGVFSESAPAEYVVLTPLIDAYELHGDDRPEYEIQEIRLSLFSKDSYTRRKRQIEVALLGAGITITLRRYIGHEDETEYHHYAIDVAKNYTLEE</sequence>
<reference evidence="1" key="1">
    <citation type="submission" date="2021-03" db="EMBL/GenBank/DDBJ databases">
        <title>Alkalibacter marinus sp. nov., isolated from tidal flat sediment.</title>
        <authorList>
            <person name="Namirimu T."/>
            <person name="Yang J.-A."/>
            <person name="Yang S.-H."/>
            <person name="Kim Y.-J."/>
            <person name="Kwon K.K."/>
        </authorList>
    </citation>
    <scope>NUCLEOTIDE SEQUENCE</scope>
    <source>
        <strain evidence="1">ES005</strain>
    </source>
</reference>
<gene>
    <name evidence="1" type="ORF">J0B03_05605</name>
</gene>
<dbReference type="AlphaFoldDB" id="A0A974XGS9"/>
<accession>A0A974XGS9</accession>
<dbReference type="RefSeq" id="WP_207300869.1">
    <property type="nucleotide sequence ID" value="NZ_CP071444.1"/>
</dbReference>
<evidence type="ECO:0008006" key="3">
    <source>
        <dbReference type="Google" id="ProtNLM"/>
    </source>
</evidence>
<dbReference type="EMBL" id="CP071444">
    <property type="protein sequence ID" value="QSX09538.1"/>
    <property type="molecule type" value="Genomic_DNA"/>
</dbReference>
<name>A0A974XGS9_9FIRM</name>
<dbReference type="Proteomes" id="UP000663499">
    <property type="component" value="Chromosome"/>
</dbReference>
<proteinExistence type="predicted"/>
<organism evidence="1 2">
    <name type="scientific">Alkalibacter rhizosphaerae</name>
    <dbReference type="NCBI Taxonomy" id="2815577"/>
    <lineage>
        <taxon>Bacteria</taxon>
        <taxon>Bacillati</taxon>
        <taxon>Bacillota</taxon>
        <taxon>Clostridia</taxon>
        <taxon>Eubacteriales</taxon>
        <taxon>Eubacteriaceae</taxon>
        <taxon>Alkalibacter</taxon>
    </lineage>
</organism>
<evidence type="ECO:0000313" key="1">
    <source>
        <dbReference type="EMBL" id="QSX09538.1"/>
    </source>
</evidence>
<protein>
    <recommendedName>
        <fullName evidence="3">DUF3168 domain-containing protein</fullName>
    </recommendedName>
</protein>
<evidence type="ECO:0000313" key="2">
    <source>
        <dbReference type="Proteomes" id="UP000663499"/>
    </source>
</evidence>
<dbReference type="KEGG" id="alka:J0B03_05605"/>